<dbReference type="AlphaFoldDB" id="X1CAT1"/>
<gene>
    <name evidence="1" type="ORF">S01H4_44254</name>
</gene>
<proteinExistence type="predicted"/>
<dbReference type="EMBL" id="BART01024518">
    <property type="protein sequence ID" value="GAH04587.1"/>
    <property type="molecule type" value="Genomic_DNA"/>
</dbReference>
<organism evidence="1">
    <name type="scientific">marine sediment metagenome</name>
    <dbReference type="NCBI Taxonomy" id="412755"/>
    <lineage>
        <taxon>unclassified sequences</taxon>
        <taxon>metagenomes</taxon>
        <taxon>ecological metagenomes</taxon>
    </lineage>
</organism>
<accession>X1CAT1</accession>
<evidence type="ECO:0000313" key="1">
    <source>
        <dbReference type="EMBL" id="GAH04587.1"/>
    </source>
</evidence>
<comment type="caution">
    <text evidence="1">The sequence shown here is derived from an EMBL/GenBank/DDBJ whole genome shotgun (WGS) entry which is preliminary data.</text>
</comment>
<feature type="non-terminal residue" evidence="1">
    <location>
        <position position="1"/>
    </location>
</feature>
<reference evidence="1" key="1">
    <citation type="journal article" date="2014" name="Front. Microbiol.">
        <title>High frequency of phylogenetically diverse reductive dehalogenase-homologous genes in deep subseafloor sedimentary metagenomes.</title>
        <authorList>
            <person name="Kawai M."/>
            <person name="Futagami T."/>
            <person name="Toyoda A."/>
            <person name="Takaki Y."/>
            <person name="Nishi S."/>
            <person name="Hori S."/>
            <person name="Arai W."/>
            <person name="Tsubouchi T."/>
            <person name="Morono Y."/>
            <person name="Uchiyama I."/>
            <person name="Ito T."/>
            <person name="Fujiyama A."/>
            <person name="Inagaki F."/>
            <person name="Takami H."/>
        </authorList>
    </citation>
    <scope>NUCLEOTIDE SEQUENCE</scope>
    <source>
        <strain evidence="1">Expedition CK06-06</strain>
    </source>
</reference>
<name>X1CAT1_9ZZZZ</name>
<sequence>EVGYEMEENRFYFVMFDPKYEDEEEPILIAITIDLNKNVEIIEDFKME</sequence>
<protein>
    <submittedName>
        <fullName evidence="1">Uncharacterized protein</fullName>
    </submittedName>
</protein>